<evidence type="ECO:0000256" key="1">
    <source>
        <dbReference type="SAM" id="MobiDB-lite"/>
    </source>
</evidence>
<sequence>MQDKLTKQLPWVLAHLIWFLVLPMAANFFPEDTIPAVLMLILMLANPIFCAVTGLTYSLRGNRSWLFLLYPVVGWIGTLFIYFNSSAWVYAVLGIFCSFLGLIFGRWAYNRKKSEAEKWVENQKPAKKAAPSGESAAAARSTASDYAPRVASKTAMKNQQKAAARKAKERAEKEEKIRQKNAPKKKKKKKGGH</sequence>
<proteinExistence type="predicted"/>
<feature type="region of interest" description="Disordered" evidence="1">
    <location>
        <begin position="120"/>
        <end position="193"/>
    </location>
</feature>
<keyword evidence="2" id="KW-0472">Membrane</keyword>
<dbReference type="Proteomes" id="UP000824241">
    <property type="component" value="Unassembled WGS sequence"/>
</dbReference>
<feature type="compositionally biased region" description="Basic and acidic residues" evidence="1">
    <location>
        <begin position="169"/>
        <end position="178"/>
    </location>
</feature>
<feature type="compositionally biased region" description="Low complexity" evidence="1">
    <location>
        <begin position="128"/>
        <end position="147"/>
    </location>
</feature>
<comment type="caution">
    <text evidence="3">The sequence shown here is derived from an EMBL/GenBank/DDBJ whole genome shotgun (WGS) entry which is preliminary data.</text>
</comment>
<dbReference type="AlphaFoldDB" id="A0A9D1DVN3"/>
<gene>
    <name evidence="3" type="ORF">IAB37_00185</name>
</gene>
<dbReference type="EMBL" id="DVHA01000006">
    <property type="protein sequence ID" value="HIR59984.1"/>
    <property type="molecule type" value="Genomic_DNA"/>
</dbReference>
<reference evidence="3" key="1">
    <citation type="submission" date="2020-10" db="EMBL/GenBank/DDBJ databases">
        <authorList>
            <person name="Gilroy R."/>
        </authorList>
    </citation>
    <scope>NUCLEOTIDE SEQUENCE</scope>
    <source>
        <strain evidence="3">CHK189-12415</strain>
    </source>
</reference>
<evidence type="ECO:0000256" key="2">
    <source>
        <dbReference type="SAM" id="Phobius"/>
    </source>
</evidence>
<feature type="transmembrane region" description="Helical" evidence="2">
    <location>
        <begin position="64"/>
        <end position="83"/>
    </location>
</feature>
<evidence type="ECO:0000313" key="3">
    <source>
        <dbReference type="EMBL" id="HIR59984.1"/>
    </source>
</evidence>
<name>A0A9D1DVN3_9FIRM</name>
<reference evidence="3" key="2">
    <citation type="journal article" date="2021" name="PeerJ">
        <title>Extensive microbial diversity within the chicken gut microbiome revealed by metagenomics and culture.</title>
        <authorList>
            <person name="Gilroy R."/>
            <person name="Ravi A."/>
            <person name="Getino M."/>
            <person name="Pursley I."/>
            <person name="Horton D.L."/>
            <person name="Alikhan N.F."/>
            <person name="Baker D."/>
            <person name="Gharbi K."/>
            <person name="Hall N."/>
            <person name="Watson M."/>
            <person name="Adriaenssens E.M."/>
            <person name="Foster-Nyarko E."/>
            <person name="Jarju S."/>
            <person name="Secka A."/>
            <person name="Antonio M."/>
            <person name="Oren A."/>
            <person name="Chaudhuri R.R."/>
            <person name="La Ragione R."/>
            <person name="Hildebrand F."/>
            <person name="Pallen M.J."/>
        </authorList>
    </citation>
    <scope>NUCLEOTIDE SEQUENCE</scope>
    <source>
        <strain evidence="3">CHK189-12415</strain>
    </source>
</reference>
<feature type="transmembrane region" description="Helical" evidence="2">
    <location>
        <begin position="36"/>
        <end position="57"/>
    </location>
</feature>
<evidence type="ECO:0000313" key="4">
    <source>
        <dbReference type="Proteomes" id="UP000824241"/>
    </source>
</evidence>
<feature type="compositionally biased region" description="Basic residues" evidence="1">
    <location>
        <begin position="179"/>
        <end position="193"/>
    </location>
</feature>
<accession>A0A9D1DVN3</accession>
<keyword evidence="2" id="KW-1133">Transmembrane helix</keyword>
<feature type="transmembrane region" description="Helical" evidence="2">
    <location>
        <begin position="12"/>
        <end position="30"/>
    </location>
</feature>
<organism evidence="3 4">
    <name type="scientific">Candidatus Faecivivens stercoravium</name>
    <dbReference type="NCBI Taxonomy" id="2840803"/>
    <lineage>
        <taxon>Bacteria</taxon>
        <taxon>Bacillati</taxon>
        <taxon>Bacillota</taxon>
        <taxon>Clostridia</taxon>
        <taxon>Eubacteriales</taxon>
        <taxon>Oscillospiraceae</taxon>
        <taxon>Oscillospiraceae incertae sedis</taxon>
        <taxon>Candidatus Faecivivens</taxon>
    </lineage>
</organism>
<keyword evidence="2" id="KW-0812">Transmembrane</keyword>
<feature type="transmembrane region" description="Helical" evidence="2">
    <location>
        <begin position="89"/>
        <end position="109"/>
    </location>
</feature>
<protein>
    <submittedName>
        <fullName evidence="3">Uncharacterized protein</fullName>
    </submittedName>
</protein>